<feature type="signal peptide" evidence="16">
    <location>
        <begin position="1"/>
        <end position="20"/>
    </location>
</feature>
<dbReference type="PANTHER" id="PTHR14218">
    <property type="entry name" value="PROTEASE S8 TRIPEPTIDYL PEPTIDASE I CLN2"/>
    <property type="match status" value="1"/>
</dbReference>
<evidence type="ECO:0000313" key="18">
    <source>
        <dbReference type="EMBL" id="KAF9520615.1"/>
    </source>
</evidence>
<keyword evidence="19" id="KW-1185">Reference proteome</keyword>
<dbReference type="InterPro" id="IPR015366">
    <property type="entry name" value="S53_propep"/>
</dbReference>
<feature type="binding site" evidence="15">
    <location>
        <position position="513"/>
    </location>
    <ligand>
        <name>Ca(2+)</name>
        <dbReference type="ChEBI" id="CHEBI:29108"/>
    </ligand>
</feature>
<evidence type="ECO:0000256" key="14">
    <source>
        <dbReference type="ARBA" id="ARBA00023180"/>
    </source>
</evidence>
<gene>
    <name evidence="18" type="ORF">BS47DRAFT_1481365</name>
</gene>
<evidence type="ECO:0000256" key="4">
    <source>
        <dbReference type="ARBA" id="ARBA00012462"/>
    </source>
</evidence>
<dbReference type="SUPFAM" id="SSF52743">
    <property type="entry name" value="Subtilisin-like"/>
    <property type="match status" value="1"/>
</dbReference>
<dbReference type="SUPFAM" id="SSF54897">
    <property type="entry name" value="Protease propeptides/inhibitors"/>
    <property type="match status" value="1"/>
</dbReference>
<name>A0A9P6E2P3_9AGAM</name>
<evidence type="ECO:0000256" key="9">
    <source>
        <dbReference type="ARBA" id="ARBA00022801"/>
    </source>
</evidence>
<dbReference type="Gene3D" id="3.40.50.200">
    <property type="entry name" value="Peptidase S8/S53 domain"/>
    <property type="match status" value="1"/>
</dbReference>
<dbReference type="FunFam" id="3.40.50.200:FF:000015">
    <property type="entry name" value="Tripeptidyl peptidase A"/>
    <property type="match status" value="1"/>
</dbReference>
<dbReference type="PANTHER" id="PTHR14218:SF15">
    <property type="entry name" value="TRIPEPTIDYL-PEPTIDASE 1"/>
    <property type="match status" value="1"/>
</dbReference>
<dbReference type="InterPro" id="IPR050819">
    <property type="entry name" value="Tripeptidyl-peptidase_I"/>
</dbReference>
<dbReference type="InterPro" id="IPR030400">
    <property type="entry name" value="Sedolisin_dom"/>
</dbReference>
<reference evidence="18" key="1">
    <citation type="journal article" date="2020" name="Nat. Commun.">
        <title>Large-scale genome sequencing of mycorrhizal fungi provides insights into the early evolution of symbiotic traits.</title>
        <authorList>
            <person name="Miyauchi S."/>
            <person name="Kiss E."/>
            <person name="Kuo A."/>
            <person name="Drula E."/>
            <person name="Kohler A."/>
            <person name="Sanchez-Garcia M."/>
            <person name="Morin E."/>
            <person name="Andreopoulos B."/>
            <person name="Barry K.W."/>
            <person name="Bonito G."/>
            <person name="Buee M."/>
            <person name="Carver A."/>
            <person name="Chen C."/>
            <person name="Cichocki N."/>
            <person name="Clum A."/>
            <person name="Culley D."/>
            <person name="Crous P.W."/>
            <person name="Fauchery L."/>
            <person name="Girlanda M."/>
            <person name="Hayes R.D."/>
            <person name="Keri Z."/>
            <person name="LaButti K."/>
            <person name="Lipzen A."/>
            <person name="Lombard V."/>
            <person name="Magnuson J."/>
            <person name="Maillard F."/>
            <person name="Murat C."/>
            <person name="Nolan M."/>
            <person name="Ohm R.A."/>
            <person name="Pangilinan J."/>
            <person name="Pereira M.F."/>
            <person name="Perotto S."/>
            <person name="Peter M."/>
            <person name="Pfister S."/>
            <person name="Riley R."/>
            <person name="Sitrit Y."/>
            <person name="Stielow J.B."/>
            <person name="Szollosi G."/>
            <person name="Zifcakova L."/>
            <person name="Stursova M."/>
            <person name="Spatafora J.W."/>
            <person name="Tedersoo L."/>
            <person name="Vaario L.M."/>
            <person name="Yamada A."/>
            <person name="Yan M."/>
            <person name="Wang P."/>
            <person name="Xu J."/>
            <person name="Bruns T."/>
            <person name="Baldrian P."/>
            <person name="Vilgalys R."/>
            <person name="Dunand C."/>
            <person name="Henrissat B."/>
            <person name="Grigoriev I.V."/>
            <person name="Hibbett D."/>
            <person name="Nagy L.G."/>
            <person name="Martin F.M."/>
        </authorList>
    </citation>
    <scope>NUCLEOTIDE SEQUENCE</scope>
    <source>
        <strain evidence="18">UP504</strain>
    </source>
</reference>
<dbReference type="Proteomes" id="UP000886523">
    <property type="component" value="Unassembled WGS sequence"/>
</dbReference>
<keyword evidence="12" id="KW-0843">Virulence</keyword>
<evidence type="ECO:0000256" key="10">
    <source>
        <dbReference type="ARBA" id="ARBA00022825"/>
    </source>
</evidence>
<keyword evidence="10 15" id="KW-0720">Serine protease</keyword>
<feature type="active site" description="Charge relay system" evidence="15">
    <location>
        <position position="470"/>
    </location>
</feature>
<evidence type="ECO:0000256" key="7">
    <source>
        <dbReference type="ARBA" id="ARBA00022723"/>
    </source>
</evidence>
<keyword evidence="5" id="KW-0964">Secreted</keyword>
<keyword evidence="8 16" id="KW-0732">Signal</keyword>
<dbReference type="GO" id="GO:0008240">
    <property type="term" value="F:tripeptidyl-peptidase activity"/>
    <property type="evidence" value="ECO:0007669"/>
    <property type="project" value="UniProtKB-EC"/>
</dbReference>
<dbReference type="InterPro" id="IPR036852">
    <property type="entry name" value="Peptidase_S8/S53_dom_sf"/>
</dbReference>
<dbReference type="GO" id="GO:0005576">
    <property type="term" value="C:extracellular region"/>
    <property type="evidence" value="ECO:0007669"/>
    <property type="project" value="UniProtKB-SubCell"/>
</dbReference>
<feature type="domain" description="Peptidase S53" evidence="17">
    <location>
        <begin position="170"/>
        <end position="554"/>
    </location>
</feature>
<evidence type="ECO:0000256" key="3">
    <source>
        <dbReference type="ARBA" id="ARBA00004239"/>
    </source>
</evidence>
<evidence type="ECO:0000259" key="17">
    <source>
        <dbReference type="PROSITE" id="PS51695"/>
    </source>
</evidence>
<keyword evidence="7 15" id="KW-0479">Metal-binding</keyword>
<evidence type="ECO:0000256" key="8">
    <source>
        <dbReference type="ARBA" id="ARBA00022729"/>
    </source>
</evidence>
<feature type="active site" description="Charge relay system" evidence="15">
    <location>
        <position position="257"/>
    </location>
</feature>
<dbReference type="GO" id="GO:0006508">
    <property type="term" value="P:proteolysis"/>
    <property type="evidence" value="ECO:0007669"/>
    <property type="project" value="UniProtKB-KW"/>
</dbReference>
<feature type="chain" id="PRO_5040367574" description="tripeptidyl-peptidase II" evidence="16">
    <location>
        <begin position="21"/>
        <end position="558"/>
    </location>
</feature>
<dbReference type="CDD" id="cd11377">
    <property type="entry name" value="Pro-peptidase_S53"/>
    <property type="match status" value="1"/>
</dbReference>
<keyword evidence="6 15" id="KW-0645">Protease</keyword>
<keyword evidence="13" id="KW-0865">Zymogen</keyword>
<dbReference type="AlphaFoldDB" id="A0A9P6E2P3"/>
<feature type="active site" description="Charge relay system" evidence="15">
    <location>
        <position position="253"/>
    </location>
</feature>
<comment type="subcellular location">
    <subcellularLocation>
        <location evidence="3">Secreted</location>
        <location evidence="3">Extracellular space</location>
    </subcellularLocation>
</comment>
<evidence type="ECO:0000256" key="11">
    <source>
        <dbReference type="ARBA" id="ARBA00022837"/>
    </source>
</evidence>
<dbReference type="SMART" id="SM00944">
    <property type="entry name" value="Pro-kuma_activ"/>
    <property type="match status" value="1"/>
</dbReference>
<evidence type="ECO:0000313" key="19">
    <source>
        <dbReference type="Proteomes" id="UP000886523"/>
    </source>
</evidence>
<evidence type="ECO:0000256" key="12">
    <source>
        <dbReference type="ARBA" id="ARBA00023026"/>
    </source>
</evidence>
<dbReference type="GO" id="GO:0004252">
    <property type="term" value="F:serine-type endopeptidase activity"/>
    <property type="evidence" value="ECO:0007669"/>
    <property type="project" value="UniProtKB-UniRule"/>
</dbReference>
<evidence type="ECO:0000256" key="15">
    <source>
        <dbReference type="PROSITE-ProRule" id="PRU01032"/>
    </source>
</evidence>
<dbReference type="PROSITE" id="PS51695">
    <property type="entry name" value="SEDOLISIN"/>
    <property type="match status" value="1"/>
</dbReference>
<comment type="caution">
    <text evidence="18">The sequence shown here is derived from an EMBL/GenBank/DDBJ whole genome shotgun (WGS) entry which is preliminary data.</text>
</comment>
<dbReference type="CDD" id="cd04056">
    <property type="entry name" value="Peptidases_S53"/>
    <property type="match status" value="1"/>
</dbReference>
<dbReference type="InterPro" id="IPR000209">
    <property type="entry name" value="Peptidase_S8/S53_dom"/>
</dbReference>
<dbReference type="GO" id="GO:0046872">
    <property type="term" value="F:metal ion binding"/>
    <property type="evidence" value="ECO:0007669"/>
    <property type="project" value="UniProtKB-UniRule"/>
</dbReference>
<accession>A0A9P6E2P3</accession>
<dbReference type="Pfam" id="PF00082">
    <property type="entry name" value="Peptidase_S8"/>
    <property type="match status" value="1"/>
</dbReference>
<evidence type="ECO:0000256" key="2">
    <source>
        <dbReference type="ARBA" id="ARBA00002451"/>
    </source>
</evidence>
<sequence>MHCAIGFLIGIATWNPAVLASPYFDTLLVKEKTSPPSGWVKSATPPSPDHYIILRIGLTQSNFSGLEAALYDVSHPGSPSYGKVSLPLEPCKVSPARDWYTINTTVARAGRLLGTNFDAYTNVYSLSNPIIRATSYQIPRCLDPHIDTIQPTTFFPSAMRKNLAKKPKVTARHDLGKPVVLNPSHFPECTDASSSVRLFLTGSGYLNEYAQRSDLAQYLQMYNPEAAAKNYSFSIVSPTNTPVPQDTPYGNTEANLDIQSVAGLSYPIPSTFYSTAGAPPWSPDENTSSDSSEPYLELLDYLLGATDIPTVLTTSYGDDEQSVPYGYALRVCRGFAALGARGVSVIFSSGDMGVGPFVDSSQNLCLTNDGTHRTMFVPSFPATCPFVTTVGGTQGIIPETAMQESSGGFSAYFSRPWYQEYAVQTYLKAWGSKYASYFESGGRGFPDLSGQGSRLTLYDGGSFNIAYGTSCAAPVVASLVALLNDYRLRNGGETLGFLNPLLYSAEARVGFNDITVGNNPGCGTDGFKATKGWDPISGLGTINFGKMKDVVVPKQGSR</sequence>
<comment type="function">
    <text evidence="2">Secreted tripeptidyl-peptidase which degrades proteins at acidic pHs and is involved in virulence.</text>
</comment>
<feature type="binding site" evidence="15">
    <location>
        <position position="534"/>
    </location>
    <ligand>
        <name>Ca(2+)</name>
        <dbReference type="ChEBI" id="CHEBI:29108"/>
    </ligand>
</feature>
<comment type="catalytic activity">
    <reaction evidence="1">
        <text>Release of an N-terminal tripeptide from a polypeptide.</text>
        <dbReference type="EC" id="3.4.14.10"/>
    </reaction>
</comment>
<evidence type="ECO:0000256" key="13">
    <source>
        <dbReference type="ARBA" id="ARBA00023145"/>
    </source>
</evidence>
<feature type="binding site" evidence="15">
    <location>
        <position position="532"/>
    </location>
    <ligand>
        <name>Ca(2+)</name>
        <dbReference type="ChEBI" id="CHEBI:29108"/>
    </ligand>
</feature>
<organism evidence="18 19">
    <name type="scientific">Hydnum rufescens UP504</name>
    <dbReference type="NCBI Taxonomy" id="1448309"/>
    <lineage>
        <taxon>Eukaryota</taxon>
        <taxon>Fungi</taxon>
        <taxon>Dikarya</taxon>
        <taxon>Basidiomycota</taxon>
        <taxon>Agaricomycotina</taxon>
        <taxon>Agaricomycetes</taxon>
        <taxon>Cantharellales</taxon>
        <taxon>Hydnaceae</taxon>
        <taxon>Hydnum</taxon>
    </lineage>
</organism>
<dbReference type="EMBL" id="MU128911">
    <property type="protein sequence ID" value="KAF9520615.1"/>
    <property type="molecule type" value="Genomic_DNA"/>
</dbReference>
<comment type="cofactor">
    <cofactor evidence="15">
        <name>Ca(2+)</name>
        <dbReference type="ChEBI" id="CHEBI:29108"/>
    </cofactor>
    <text evidence="15">Binds 1 Ca(2+) ion per subunit.</text>
</comment>
<protein>
    <recommendedName>
        <fullName evidence="4">tripeptidyl-peptidase II</fullName>
        <ecNumber evidence="4">3.4.14.10</ecNumber>
    </recommendedName>
</protein>
<dbReference type="OrthoDB" id="409122at2759"/>
<keyword evidence="11 15" id="KW-0106">Calcium</keyword>
<dbReference type="Pfam" id="PF09286">
    <property type="entry name" value="Pro-kuma_activ"/>
    <property type="match status" value="2"/>
</dbReference>
<keyword evidence="9 15" id="KW-0378">Hydrolase</keyword>
<dbReference type="EC" id="3.4.14.10" evidence="4"/>
<evidence type="ECO:0000256" key="6">
    <source>
        <dbReference type="ARBA" id="ARBA00022670"/>
    </source>
</evidence>
<feature type="binding site" evidence="15">
    <location>
        <position position="514"/>
    </location>
    <ligand>
        <name>Ca(2+)</name>
        <dbReference type="ChEBI" id="CHEBI:29108"/>
    </ligand>
</feature>
<evidence type="ECO:0000256" key="5">
    <source>
        <dbReference type="ARBA" id="ARBA00022525"/>
    </source>
</evidence>
<proteinExistence type="predicted"/>
<keyword evidence="14" id="KW-0325">Glycoprotein</keyword>
<evidence type="ECO:0000256" key="16">
    <source>
        <dbReference type="SAM" id="SignalP"/>
    </source>
</evidence>
<evidence type="ECO:0000256" key="1">
    <source>
        <dbReference type="ARBA" id="ARBA00001910"/>
    </source>
</evidence>